<accession>A0ABM4D8U3</accession>
<dbReference type="InterPro" id="IPR051302">
    <property type="entry name" value="Dual_SerThr-Tyr_Kinase"/>
</dbReference>
<evidence type="ECO:0000256" key="7">
    <source>
        <dbReference type="ARBA" id="ARBA00022777"/>
    </source>
</evidence>
<evidence type="ECO:0000256" key="5">
    <source>
        <dbReference type="ARBA" id="ARBA00022679"/>
    </source>
</evidence>
<evidence type="ECO:0000256" key="15">
    <source>
        <dbReference type="ARBA" id="ARBA00051680"/>
    </source>
</evidence>
<evidence type="ECO:0000256" key="4">
    <source>
        <dbReference type="ARBA" id="ARBA00022527"/>
    </source>
</evidence>
<dbReference type="EC" id="2.7.12.1" evidence="2"/>
<organism evidence="18 19">
    <name type="scientific">Hydra vulgaris</name>
    <name type="common">Hydra</name>
    <name type="synonym">Hydra attenuata</name>
    <dbReference type="NCBI Taxonomy" id="6087"/>
    <lineage>
        <taxon>Eukaryota</taxon>
        <taxon>Metazoa</taxon>
        <taxon>Cnidaria</taxon>
        <taxon>Hydrozoa</taxon>
        <taxon>Hydroidolina</taxon>
        <taxon>Anthoathecata</taxon>
        <taxon>Aplanulata</taxon>
        <taxon>Hydridae</taxon>
        <taxon>Hydra</taxon>
    </lineage>
</organism>
<dbReference type="PROSITE" id="PS00107">
    <property type="entry name" value="PROTEIN_KINASE_ATP"/>
    <property type="match status" value="1"/>
</dbReference>
<evidence type="ECO:0000256" key="16">
    <source>
        <dbReference type="PROSITE-ProRule" id="PRU10141"/>
    </source>
</evidence>
<feature type="domain" description="Protein kinase" evidence="17">
    <location>
        <begin position="649"/>
        <end position="903"/>
    </location>
</feature>
<comment type="subcellular location">
    <subcellularLocation>
        <location evidence="1">Cytoplasm</location>
    </subcellularLocation>
</comment>
<dbReference type="InterPro" id="IPR011009">
    <property type="entry name" value="Kinase-like_dom_sf"/>
</dbReference>
<evidence type="ECO:0000256" key="10">
    <source>
        <dbReference type="ARBA" id="ARBA00040421"/>
    </source>
</evidence>
<dbReference type="InterPro" id="IPR000719">
    <property type="entry name" value="Prot_kinase_dom"/>
</dbReference>
<evidence type="ECO:0000256" key="14">
    <source>
        <dbReference type="ARBA" id="ARBA00049308"/>
    </source>
</evidence>
<evidence type="ECO:0000256" key="8">
    <source>
        <dbReference type="ARBA" id="ARBA00022840"/>
    </source>
</evidence>
<dbReference type="InterPro" id="IPR008271">
    <property type="entry name" value="Ser/Thr_kinase_AS"/>
</dbReference>
<keyword evidence="4" id="KW-0723">Serine/threonine-protein kinase</keyword>
<sequence>MSANLPYELTKFKEHTKLLKQVKKETDRAFYEIQQSGHFPQETLRAYLLPQDEYHELANICEKPPTIIVLGTSCYAKVCAINELVGEPILPIIEDGDKSTMWRMVRFKHGYYSTLSLVLPDSYELAAALDAYEGTWRSVPRADLELRGRDRCDPALTAAVAEVSLDHPLLKTGAEIICSPSNSGNCVEQVFKTCVAEILPIIIFATDTDTIEQKDIDELIQINSFAMNRLPVFFIKVPSRVNYELNESHQDAIKQTTFNASDSPLYTQLYNLGFLVKETIGTHETNASNDINSFNSISVIRSVTPKSALIEDFSLFPCFLMFVRQVLQYHIIAAACVLNDAHTRCLGMFINSAFDMARDINVTPKRIAYARSKEAELFQSLINIANKKQEEIREVIRNTIEVLCPQLQQEAELLKIQGVVFKQNNELADVEDLEKCIQQVQELVLSRLNQSVAGKLISSVEYLKESYVGTLTRCLTSLEKADAEFARESGVVASVALKQSRKETSLTPCASVHFKEVLDAAYQVEVTVQASFSFTRLLWEKLKQAVQMLPGKHSPVIDSSWKRKVAGDVIRCISESRLAKNICSQFRARLMRSHEAFTHSMRILEMRHNGRLEKKEEQRLKLRKVFAPRVARCVLESTSLRDLVLFGMPQLGREIGRGQYGVVYACDKWGGKGPCAIKSVVPPDDKHWNDLALEFYYTRAIPEHDRIVQIRGSVIDYTYAGGSSPAVLLIMDRLQRDLYAGIKCGMSFRSRLQVAIDVVEGLRYLHSQGLIHRDIKLKNVLLDSKNRGKLTDLGFCKPGAMISGSIVGTPIHMAPELFSGRYDQSVDVYAFGILFWYICAGSVRLPGSYEQCASKDQLWNSVRKGVRPERLVHFDDECWTLMDQCWAGDYAARPLLGNIEPRLITIKERIEARDAQKRQTRPVLRTRSVINQEHSFVSPSHTIQVPLQAD</sequence>
<evidence type="ECO:0000259" key="17">
    <source>
        <dbReference type="PROSITE" id="PS50011"/>
    </source>
</evidence>
<comment type="catalytic activity">
    <reaction evidence="14">
        <text>L-threonyl-[protein] + ATP = O-phospho-L-threonyl-[protein] + ADP + H(+)</text>
        <dbReference type="Rhea" id="RHEA:46608"/>
        <dbReference type="Rhea" id="RHEA-COMP:11060"/>
        <dbReference type="Rhea" id="RHEA-COMP:11605"/>
        <dbReference type="ChEBI" id="CHEBI:15378"/>
        <dbReference type="ChEBI" id="CHEBI:30013"/>
        <dbReference type="ChEBI" id="CHEBI:30616"/>
        <dbReference type="ChEBI" id="CHEBI:61977"/>
        <dbReference type="ChEBI" id="CHEBI:456216"/>
        <dbReference type="EC" id="2.7.12.1"/>
    </reaction>
</comment>
<dbReference type="PROSITE" id="PS00108">
    <property type="entry name" value="PROTEIN_KINASE_ST"/>
    <property type="match status" value="1"/>
</dbReference>
<dbReference type="SUPFAM" id="SSF56112">
    <property type="entry name" value="Protein kinase-like (PK-like)"/>
    <property type="match status" value="1"/>
</dbReference>
<keyword evidence="7 19" id="KW-0418">Kinase</keyword>
<evidence type="ECO:0000256" key="9">
    <source>
        <dbReference type="ARBA" id="ARBA00023137"/>
    </source>
</evidence>
<proteinExistence type="predicted"/>
<keyword evidence="9" id="KW-0829">Tyrosine-protein kinase</keyword>
<keyword evidence="5" id="KW-0808">Transferase</keyword>
<evidence type="ECO:0000256" key="6">
    <source>
        <dbReference type="ARBA" id="ARBA00022741"/>
    </source>
</evidence>
<dbReference type="CDD" id="cd13975">
    <property type="entry name" value="PKc_Dusty"/>
    <property type="match status" value="1"/>
</dbReference>
<evidence type="ECO:0000256" key="13">
    <source>
        <dbReference type="ARBA" id="ARBA00049003"/>
    </source>
</evidence>
<evidence type="ECO:0000256" key="12">
    <source>
        <dbReference type="ARBA" id="ARBA00042638"/>
    </source>
</evidence>
<dbReference type="InterPro" id="IPR017441">
    <property type="entry name" value="Protein_kinase_ATP_BS"/>
</dbReference>
<keyword evidence="18" id="KW-1185">Reference proteome</keyword>
<comment type="catalytic activity">
    <reaction evidence="15">
        <text>L-tyrosyl-[protein] + ATP = O-phospho-L-tyrosyl-[protein] + ADP + H(+)</text>
        <dbReference type="Rhea" id="RHEA:10596"/>
        <dbReference type="Rhea" id="RHEA-COMP:10136"/>
        <dbReference type="Rhea" id="RHEA-COMP:20101"/>
        <dbReference type="ChEBI" id="CHEBI:15378"/>
        <dbReference type="ChEBI" id="CHEBI:30616"/>
        <dbReference type="ChEBI" id="CHEBI:46858"/>
        <dbReference type="ChEBI" id="CHEBI:61978"/>
        <dbReference type="ChEBI" id="CHEBI:456216"/>
        <dbReference type="EC" id="2.7.12.1"/>
    </reaction>
</comment>
<keyword evidence="3" id="KW-0963">Cytoplasm</keyword>
<evidence type="ECO:0000313" key="19">
    <source>
        <dbReference type="RefSeq" id="XP_065670748.1"/>
    </source>
</evidence>
<name>A0ABM4D8U3_HYDVU</name>
<dbReference type="PROSITE" id="PS50011">
    <property type="entry name" value="PROTEIN_KINASE_DOM"/>
    <property type="match status" value="1"/>
</dbReference>
<protein>
    <recommendedName>
        <fullName evidence="10">Dual serine/threonine and tyrosine protein kinase</fullName>
        <ecNumber evidence="2">2.7.12.1</ecNumber>
    </recommendedName>
    <alternativeName>
        <fullName evidence="12">Dusty protein kinase</fullName>
    </alternativeName>
    <alternativeName>
        <fullName evidence="11">Receptor-interacting serine/threonine-protein kinase 5</fullName>
    </alternativeName>
</protein>
<dbReference type="SMART" id="SM00220">
    <property type="entry name" value="S_TKc"/>
    <property type="match status" value="1"/>
</dbReference>
<comment type="catalytic activity">
    <reaction evidence="13">
        <text>L-seryl-[protein] + ATP = O-phospho-L-seryl-[protein] + ADP + H(+)</text>
        <dbReference type="Rhea" id="RHEA:17989"/>
        <dbReference type="Rhea" id="RHEA-COMP:9863"/>
        <dbReference type="Rhea" id="RHEA-COMP:11604"/>
        <dbReference type="ChEBI" id="CHEBI:15378"/>
        <dbReference type="ChEBI" id="CHEBI:29999"/>
        <dbReference type="ChEBI" id="CHEBI:30616"/>
        <dbReference type="ChEBI" id="CHEBI:83421"/>
        <dbReference type="ChEBI" id="CHEBI:456216"/>
        <dbReference type="EC" id="2.7.12.1"/>
    </reaction>
</comment>
<reference evidence="19" key="1">
    <citation type="submission" date="2025-08" db="UniProtKB">
        <authorList>
            <consortium name="RefSeq"/>
        </authorList>
    </citation>
    <scope>IDENTIFICATION</scope>
</reference>
<evidence type="ECO:0000256" key="3">
    <source>
        <dbReference type="ARBA" id="ARBA00022490"/>
    </source>
</evidence>
<dbReference type="PANTHER" id="PTHR46392">
    <property type="entry name" value="DUAL SERINE/THREONINE AND TYROSINE PROTEIN KINASE"/>
    <property type="match status" value="1"/>
</dbReference>
<feature type="binding site" evidence="16">
    <location>
        <position position="678"/>
    </location>
    <ligand>
        <name>ATP</name>
        <dbReference type="ChEBI" id="CHEBI:30616"/>
    </ligand>
</feature>
<evidence type="ECO:0000313" key="18">
    <source>
        <dbReference type="Proteomes" id="UP001652625"/>
    </source>
</evidence>
<gene>
    <name evidence="19" type="primary">LOC100202187</name>
</gene>
<keyword evidence="8 16" id="KW-0067">ATP-binding</keyword>
<evidence type="ECO:0000256" key="2">
    <source>
        <dbReference type="ARBA" id="ARBA00013203"/>
    </source>
</evidence>
<dbReference type="Proteomes" id="UP001652625">
    <property type="component" value="Chromosome 12"/>
</dbReference>
<dbReference type="Gene3D" id="1.10.510.10">
    <property type="entry name" value="Transferase(Phosphotransferase) domain 1"/>
    <property type="match status" value="1"/>
</dbReference>
<dbReference type="RefSeq" id="XP_065670748.1">
    <property type="nucleotide sequence ID" value="XM_065814676.1"/>
</dbReference>
<dbReference type="PANTHER" id="PTHR46392:SF1">
    <property type="entry name" value="DUAL SERINE_THREONINE AND TYROSINE PROTEIN KINASE"/>
    <property type="match status" value="1"/>
</dbReference>
<dbReference type="GeneID" id="100202187"/>
<evidence type="ECO:0000256" key="1">
    <source>
        <dbReference type="ARBA" id="ARBA00004496"/>
    </source>
</evidence>
<keyword evidence="6 16" id="KW-0547">Nucleotide-binding</keyword>
<dbReference type="GO" id="GO:0016301">
    <property type="term" value="F:kinase activity"/>
    <property type="evidence" value="ECO:0007669"/>
    <property type="project" value="UniProtKB-KW"/>
</dbReference>
<evidence type="ECO:0000256" key="11">
    <source>
        <dbReference type="ARBA" id="ARBA00041268"/>
    </source>
</evidence>
<dbReference type="Pfam" id="PF00069">
    <property type="entry name" value="Pkinase"/>
    <property type="match status" value="1"/>
</dbReference>